<keyword evidence="2" id="KW-0812">Transmembrane</keyword>
<feature type="transmembrane region" description="Helical" evidence="2">
    <location>
        <begin position="169"/>
        <end position="189"/>
    </location>
</feature>
<feature type="transmembrane region" description="Helical" evidence="2">
    <location>
        <begin position="49"/>
        <end position="71"/>
    </location>
</feature>
<evidence type="ECO:0000256" key="2">
    <source>
        <dbReference type="SAM" id="Phobius"/>
    </source>
</evidence>
<feature type="domain" description="VTT" evidence="3">
    <location>
        <begin position="29"/>
        <end position="155"/>
    </location>
</feature>
<dbReference type="PANTHER" id="PTHR42709:SF8">
    <property type="entry name" value="UNDECAPRENYL PHOSPHATE TRANSPORTER A"/>
    <property type="match status" value="1"/>
</dbReference>
<feature type="transmembrane region" description="Helical" evidence="2">
    <location>
        <begin position="135"/>
        <end position="154"/>
    </location>
</feature>
<dbReference type="Proteomes" id="UP001596505">
    <property type="component" value="Unassembled WGS sequence"/>
</dbReference>
<dbReference type="RefSeq" id="WP_380965184.1">
    <property type="nucleotide sequence ID" value="NZ_JBHTCO010000005.1"/>
</dbReference>
<proteinExistence type="inferred from homology"/>
<gene>
    <name evidence="4" type="ORF">ACFQRG_07220</name>
</gene>
<keyword evidence="2" id="KW-1133">Transmembrane helix</keyword>
<accession>A0ABW2PYH4</accession>
<comment type="similarity">
    <text evidence="1">Belongs to the DedA family.</text>
</comment>
<protein>
    <submittedName>
        <fullName evidence="4">DedA family protein</fullName>
    </submittedName>
</protein>
<dbReference type="Pfam" id="PF09335">
    <property type="entry name" value="VTT_dom"/>
    <property type="match status" value="1"/>
</dbReference>
<evidence type="ECO:0000259" key="3">
    <source>
        <dbReference type="Pfam" id="PF09335"/>
    </source>
</evidence>
<organism evidence="4 5">
    <name type="scientific">Scopulibacillus cellulosilyticus</name>
    <dbReference type="NCBI Taxonomy" id="2665665"/>
    <lineage>
        <taxon>Bacteria</taxon>
        <taxon>Bacillati</taxon>
        <taxon>Bacillota</taxon>
        <taxon>Bacilli</taxon>
        <taxon>Bacillales</taxon>
        <taxon>Sporolactobacillaceae</taxon>
        <taxon>Scopulibacillus</taxon>
    </lineage>
</organism>
<keyword evidence="2" id="KW-0472">Membrane</keyword>
<dbReference type="PANTHER" id="PTHR42709">
    <property type="entry name" value="ALKALINE PHOSPHATASE LIKE PROTEIN"/>
    <property type="match status" value="1"/>
</dbReference>
<feature type="transmembrane region" description="Helical" evidence="2">
    <location>
        <begin position="9"/>
        <end position="29"/>
    </location>
</feature>
<evidence type="ECO:0000313" key="4">
    <source>
        <dbReference type="EMBL" id="MFC7392775.1"/>
    </source>
</evidence>
<evidence type="ECO:0000256" key="1">
    <source>
        <dbReference type="ARBA" id="ARBA00010792"/>
    </source>
</evidence>
<comment type="caution">
    <text evidence="4">The sequence shown here is derived from an EMBL/GenBank/DDBJ whole genome shotgun (WGS) entry which is preliminary data.</text>
</comment>
<dbReference type="InterPro" id="IPR032816">
    <property type="entry name" value="VTT_dom"/>
</dbReference>
<evidence type="ECO:0000313" key="5">
    <source>
        <dbReference type="Proteomes" id="UP001596505"/>
    </source>
</evidence>
<name>A0ABW2PYH4_9BACL</name>
<dbReference type="EMBL" id="JBHTCO010000005">
    <property type="protein sequence ID" value="MFC7392775.1"/>
    <property type="molecule type" value="Genomic_DNA"/>
</dbReference>
<keyword evidence="5" id="KW-1185">Reference proteome</keyword>
<sequence>MKELIMELLNYIISLGYFGVALALMIEIIPSELVLAYGGFMVSTGHLNFVGAVIAGTIGGAFQQLFLYWIGYYGGRPFLERYGKYLLIHKKHLEISEMWFRKYGVGVIFFARFVPVVRQAISIPAGISKMSLNKFMVFTILALIPWSILFIYIGEQLGQNWGKIKEITAPYIDVFAIVIIAVFVIFLIVKFRQRKFKP</sequence>
<dbReference type="InterPro" id="IPR051311">
    <property type="entry name" value="DedA_domain"/>
</dbReference>
<reference evidence="5" key="1">
    <citation type="journal article" date="2019" name="Int. J. Syst. Evol. Microbiol.">
        <title>The Global Catalogue of Microorganisms (GCM) 10K type strain sequencing project: providing services to taxonomists for standard genome sequencing and annotation.</title>
        <authorList>
            <consortium name="The Broad Institute Genomics Platform"/>
            <consortium name="The Broad Institute Genome Sequencing Center for Infectious Disease"/>
            <person name="Wu L."/>
            <person name="Ma J."/>
        </authorList>
    </citation>
    <scope>NUCLEOTIDE SEQUENCE [LARGE SCALE GENOMIC DNA]</scope>
    <source>
        <strain evidence="5">CGMCC 1.16305</strain>
    </source>
</reference>